<comment type="caution">
    <text evidence="2">The sequence shown here is derived from an EMBL/GenBank/DDBJ whole genome shotgun (WGS) entry which is preliminary data.</text>
</comment>
<dbReference type="Proteomes" id="UP000260649">
    <property type="component" value="Unassembled WGS sequence"/>
</dbReference>
<dbReference type="PROSITE" id="PS51257">
    <property type="entry name" value="PROKAR_LIPOPROTEIN"/>
    <property type="match status" value="1"/>
</dbReference>
<dbReference type="EMBL" id="QQRQ01000009">
    <property type="protein sequence ID" value="RFT06488.1"/>
    <property type="molecule type" value="Genomic_DNA"/>
</dbReference>
<feature type="transmembrane region" description="Helical" evidence="1">
    <location>
        <begin position="191"/>
        <end position="211"/>
    </location>
</feature>
<evidence type="ECO:0000313" key="2">
    <source>
        <dbReference type="EMBL" id="RFT06488.1"/>
    </source>
</evidence>
<evidence type="ECO:0000313" key="3">
    <source>
        <dbReference type="Proteomes" id="UP000260649"/>
    </source>
</evidence>
<proteinExistence type="predicted"/>
<reference evidence="2 3" key="1">
    <citation type="submission" date="2018-07" db="EMBL/GenBank/DDBJ databases">
        <title>GABA Modulating Bacteria of the Human Gut Microbiota.</title>
        <authorList>
            <person name="Strandwitz P."/>
            <person name="Kim K.H."/>
            <person name="Terekhova D."/>
            <person name="Liu J.K."/>
            <person name="Sharma A."/>
            <person name="Levering J."/>
            <person name="Mcdonald D."/>
            <person name="Dietrich D."/>
            <person name="Ramadhar T.R."/>
            <person name="Lekbua A."/>
            <person name="Mroue N."/>
            <person name="Liston C."/>
            <person name="Stewart E.J."/>
            <person name="Dubin M.J."/>
            <person name="Zengler K."/>
            <person name="Knight R."/>
            <person name="Gilbert J.A."/>
            <person name="Clardy J."/>
            <person name="Lewis K."/>
        </authorList>
    </citation>
    <scope>NUCLEOTIDE SEQUENCE [LARGE SCALE GENOMIC DNA]</scope>
    <source>
        <strain evidence="2 3">KLE1738</strain>
    </source>
</reference>
<accession>A0A3E2B371</accession>
<dbReference type="AlphaFoldDB" id="A0A3E2B371"/>
<keyword evidence="1" id="KW-0472">Membrane</keyword>
<feature type="transmembrane region" description="Helical" evidence="1">
    <location>
        <begin position="373"/>
        <end position="396"/>
    </location>
</feature>
<feature type="transmembrane region" description="Helical" evidence="1">
    <location>
        <begin position="240"/>
        <end position="266"/>
    </location>
</feature>
<feature type="transmembrane region" description="Helical" evidence="1">
    <location>
        <begin position="286"/>
        <end position="307"/>
    </location>
</feature>
<organism evidence="2 3">
    <name type="scientific">Evtepia gabavorous</name>
    <dbReference type="NCBI Taxonomy" id="2211183"/>
    <lineage>
        <taxon>Bacteria</taxon>
        <taxon>Bacillati</taxon>
        <taxon>Bacillota</taxon>
        <taxon>Clostridia</taxon>
        <taxon>Eubacteriales</taxon>
        <taxon>Evtepia</taxon>
    </lineage>
</organism>
<name>A0A3E2B371_9FIRM</name>
<keyword evidence="1" id="KW-0812">Transmembrane</keyword>
<keyword evidence="1" id="KW-1133">Transmembrane helix</keyword>
<gene>
    <name evidence="2" type="ORF">DV520_06750</name>
</gene>
<protein>
    <submittedName>
        <fullName evidence="2">ABC transporter permease</fullName>
    </submittedName>
</protein>
<evidence type="ECO:0000256" key="1">
    <source>
        <dbReference type="SAM" id="Phobius"/>
    </source>
</evidence>
<keyword evidence="3" id="KW-1185">Reference proteome</keyword>
<sequence>MLRYELCKLFARPSGKAALLLLAVLVAVSTFFACHVRYTDEEGQTQYGLSAVRQLRADQKAWAGPLDEAQLRRAIQANLDVRTSPDAQSEDVVRQDMAFHRQQAFEAIRDLLNSAYSEDFQAFDYFTADTLTPEDAPDFYANRVRLLQQWLEDNAFAFSQAEQNYLVQQYQALETPMYVDYTTGWQQFYEFSPTVIIILCLFACFLVSGIFSQEGQWKTDAIFFTTFHGRGRGVSAKVGAGLLLLTVLYWVPFLLFGGITLAFLGADGAGCPVQLYAWKSLYNLTLGQGALLIALGGYLGTLFLGLLSMWVSAKSGSTVLAAVLPFAVIFLPALMLGDINTLLSNILGLLPDKLLQINRDLAYFDLYQLGDSVMGAIPILLVLYTVLTLLFIPLLYKTYQHKQLK</sequence>
<feature type="transmembrane region" description="Helical" evidence="1">
    <location>
        <begin position="319"/>
        <end position="337"/>
    </location>
</feature>